<dbReference type="SUPFAM" id="SSF55676">
    <property type="entry name" value="CytB endotoxin-like"/>
    <property type="match status" value="1"/>
</dbReference>
<dbReference type="OrthoDB" id="3178885at2759"/>
<keyword evidence="5" id="KW-1185">Reference proteome</keyword>
<dbReference type="Proteomes" id="UP000059188">
    <property type="component" value="Unassembled WGS sequence"/>
</dbReference>
<dbReference type="InterPro" id="IPR035918">
    <property type="entry name" value="CytB_endotoxin-like_sf"/>
</dbReference>
<evidence type="ECO:0000313" key="2">
    <source>
        <dbReference type="EMBL" id="CCO36313.1"/>
    </source>
</evidence>
<dbReference type="Gene3D" id="3.40.198.10">
    <property type="entry name" value="Delta-endotoxin CytB-like"/>
    <property type="match status" value="1"/>
</dbReference>
<dbReference type="Pfam" id="PF01338">
    <property type="entry name" value="Bac_thur_toxin"/>
    <property type="match status" value="1"/>
</dbReference>
<dbReference type="EMBL" id="CAOJ01015802">
    <property type="protein sequence ID" value="CCO36313.1"/>
    <property type="molecule type" value="Genomic_DNA"/>
</dbReference>
<proteinExistence type="predicted"/>
<evidence type="ECO:0000313" key="4">
    <source>
        <dbReference type="Proteomes" id="UP000012065"/>
    </source>
</evidence>
<dbReference type="GO" id="GO:0005576">
    <property type="term" value="C:extracellular region"/>
    <property type="evidence" value="ECO:0007669"/>
    <property type="project" value="InterPro"/>
</dbReference>
<dbReference type="GO" id="GO:0030435">
    <property type="term" value="P:sporulation resulting in formation of a cellular spore"/>
    <property type="evidence" value="ECO:0007669"/>
    <property type="project" value="UniProtKB-KW"/>
</dbReference>
<dbReference type="EMBL" id="LN679197">
    <property type="protein sequence ID" value="CEL64053.1"/>
    <property type="molecule type" value="Genomic_DNA"/>
</dbReference>
<organism evidence="2 4">
    <name type="scientific">Thanatephorus cucumeris (strain AG1-IB / isolate 7/3/14)</name>
    <name type="common">Lettuce bottom rot fungus</name>
    <name type="synonym">Rhizoctonia solani</name>
    <dbReference type="NCBI Taxonomy" id="1108050"/>
    <lineage>
        <taxon>Eukaryota</taxon>
        <taxon>Fungi</taxon>
        <taxon>Dikarya</taxon>
        <taxon>Basidiomycota</taxon>
        <taxon>Agaricomycotina</taxon>
        <taxon>Agaricomycetes</taxon>
        <taxon>Cantharellales</taxon>
        <taxon>Ceratobasidiaceae</taxon>
        <taxon>Rhizoctonia</taxon>
        <taxon>Rhizoctonia solani AG-1</taxon>
    </lineage>
</organism>
<gene>
    <name evidence="2" type="ORF">BN14_10446</name>
    <name evidence="3" type="ORF">RSOLAG1IB_11037</name>
</gene>
<protein>
    <submittedName>
        <fullName evidence="2">Uncharacterized protein</fullName>
    </submittedName>
</protein>
<evidence type="ECO:0000256" key="1">
    <source>
        <dbReference type="ARBA" id="ARBA00022969"/>
    </source>
</evidence>
<reference evidence="2" key="1">
    <citation type="submission" date="2012-10" db="EMBL/GenBank/DDBJ databases">
        <authorList>
            <person name="Jelonek L."/>
        </authorList>
    </citation>
    <scope>NUCLEOTIDE SEQUENCE</scope>
    <source>
        <strain evidence="2">Isolate 7/3/14</strain>
    </source>
</reference>
<accession>M5C8J0</accession>
<reference evidence="3 5" key="3">
    <citation type="submission" date="2014-11" db="EMBL/GenBank/DDBJ databases">
        <authorList>
            <person name="Wibberg Daniel"/>
        </authorList>
    </citation>
    <scope>NUCLEOTIDE SEQUENCE [LARGE SCALE GENOMIC DNA]</scope>
    <source>
        <strain evidence="3">Rhizoctonia solani AG1-IB 7/3/14</strain>
    </source>
</reference>
<reference evidence="2 4" key="2">
    <citation type="journal article" date="2013" name="J. Biotechnol.">
        <title>Establishment and interpretation of the genome sequence of the phytopathogenic fungus Rhizoctonia solani AG1-IB isolate 7/3/14.</title>
        <authorList>
            <person name="Wibberg D.W."/>
            <person name="Jelonek L.J."/>
            <person name="Rupp O.R."/>
            <person name="Hennig M.H."/>
            <person name="Eikmeyer F.E."/>
            <person name="Goesmann A.G."/>
            <person name="Hartmann A.H."/>
            <person name="Borriss R.B."/>
            <person name="Grosch R.G."/>
            <person name="Puehler A.P."/>
            <person name="Schlueter A.S."/>
        </authorList>
    </citation>
    <scope>NUCLEOTIDE SEQUENCE [LARGE SCALE GENOMIC DNA]</scope>
    <source>
        <strain evidence="4">AG1-IB / isolate 7/3/14</strain>
        <strain evidence="2">Isolate 7/3/14</strain>
    </source>
</reference>
<dbReference type="HOGENOM" id="CLU_098387_0_0_1"/>
<name>M5C8J0_THACB</name>
<evidence type="ECO:0000313" key="3">
    <source>
        <dbReference type="EMBL" id="CEL64053.1"/>
    </source>
</evidence>
<dbReference type="InterPro" id="IPR001615">
    <property type="entry name" value="Endotoxin_CytB"/>
</dbReference>
<dbReference type="AlphaFoldDB" id="M5C8J0"/>
<dbReference type="Proteomes" id="UP000012065">
    <property type="component" value="Unassembled WGS sequence"/>
</dbReference>
<keyword evidence="1" id="KW-0749">Sporulation</keyword>
<sequence>MPAPSFDEYGTLPGNLVNPAKQVKQFSDYFVDPESQQFRWQEFKDSIDNRPDTDMVIEQYDNNTIVQQDVALEEVIEKVGDLLGKIAGAFFDKDAIIETLVNSFTGLKEKEDSGVAHYDEQGGGTAFTYRVLFKVPNEHIPTDFYALVSTVKLAAADIDSKESWFGLVKDSRQGFSAEVEAMKLACNENFQAGTQPSS</sequence>
<evidence type="ECO:0000313" key="5">
    <source>
        <dbReference type="Proteomes" id="UP000059188"/>
    </source>
</evidence>